<protein>
    <recommendedName>
        <fullName evidence="10">MRH domain-containing protein</fullName>
    </recommendedName>
</protein>
<dbReference type="SUPFAM" id="SSF50911">
    <property type="entry name" value="Mannose 6-phosphate receptor domain"/>
    <property type="match status" value="1"/>
</dbReference>
<dbReference type="InterPro" id="IPR044865">
    <property type="entry name" value="MRH_dom"/>
</dbReference>
<dbReference type="Proteomes" id="UP000612746">
    <property type="component" value="Unassembled WGS sequence"/>
</dbReference>
<evidence type="ECO:0000313" key="12">
    <source>
        <dbReference type="Proteomes" id="UP000612746"/>
    </source>
</evidence>
<dbReference type="Pfam" id="PF02157">
    <property type="entry name" value="Man-6-P_recep"/>
    <property type="match status" value="1"/>
</dbReference>
<keyword evidence="8" id="KW-0325">Glycoprotein</keyword>
<evidence type="ECO:0000256" key="3">
    <source>
        <dbReference type="ARBA" id="ARBA00022692"/>
    </source>
</evidence>
<dbReference type="GO" id="GO:0005770">
    <property type="term" value="C:late endosome"/>
    <property type="evidence" value="ECO:0007669"/>
    <property type="project" value="TreeGrafter"/>
</dbReference>
<evidence type="ECO:0000313" key="11">
    <source>
        <dbReference type="EMBL" id="KAG2178719.1"/>
    </source>
</evidence>
<dbReference type="PANTHER" id="PTHR15071">
    <property type="entry name" value="MANNOSE-6-PHOSPHATE RECEPTOR FAMILY MEMBER"/>
    <property type="match status" value="1"/>
</dbReference>
<evidence type="ECO:0000256" key="1">
    <source>
        <dbReference type="ARBA" id="ARBA00004308"/>
    </source>
</evidence>
<keyword evidence="6 9" id="KW-0472">Membrane</keyword>
<keyword evidence="2" id="KW-0813">Transport</keyword>
<dbReference type="GO" id="GO:0000139">
    <property type="term" value="C:Golgi membrane"/>
    <property type="evidence" value="ECO:0007669"/>
    <property type="project" value="UniProtKB-SubCell"/>
</dbReference>
<organism evidence="11 12">
    <name type="scientific">Umbelopsis vinacea</name>
    <dbReference type="NCBI Taxonomy" id="44442"/>
    <lineage>
        <taxon>Eukaryota</taxon>
        <taxon>Fungi</taxon>
        <taxon>Fungi incertae sedis</taxon>
        <taxon>Mucoromycota</taxon>
        <taxon>Mucoromycotina</taxon>
        <taxon>Umbelopsidomycetes</taxon>
        <taxon>Umbelopsidales</taxon>
        <taxon>Umbelopsidaceae</taxon>
        <taxon>Umbelopsis</taxon>
    </lineage>
</organism>
<dbReference type="EMBL" id="JAEPRA010000011">
    <property type="protein sequence ID" value="KAG2178719.1"/>
    <property type="molecule type" value="Genomic_DNA"/>
</dbReference>
<gene>
    <name evidence="11" type="ORF">INT44_001872</name>
</gene>
<reference evidence="11" key="1">
    <citation type="submission" date="2020-12" db="EMBL/GenBank/DDBJ databases">
        <title>Metabolic potential, ecology and presence of endohyphal bacteria is reflected in genomic diversity of Mucoromycotina.</title>
        <authorList>
            <person name="Muszewska A."/>
            <person name="Okrasinska A."/>
            <person name="Steczkiewicz K."/>
            <person name="Drgas O."/>
            <person name="Orlowska M."/>
            <person name="Perlinska-Lenart U."/>
            <person name="Aleksandrzak-Piekarczyk T."/>
            <person name="Szatraj K."/>
            <person name="Zielenkiewicz U."/>
            <person name="Pilsyk S."/>
            <person name="Malc E."/>
            <person name="Mieczkowski P."/>
            <person name="Kruszewska J.S."/>
            <person name="Biernat P."/>
            <person name="Pawlowska J."/>
        </authorList>
    </citation>
    <scope>NUCLEOTIDE SEQUENCE</scope>
    <source>
        <strain evidence="11">WA0000051536</strain>
    </source>
</reference>
<sequence>MGTDDREKDWTFYDPDSSLEYRLNICDELQDKSTGLMRPERVGAFTKEKSESKGYNIGEYSTKPFIRGDKLMLQYTDGQQCPRDGNVKRSTLVSFICDRGVTDMVSERADKGTPILIAQPRDCYYWFEWRTPAACPVRQATQSSGVWATIWTIIWVAVFGYLIGGILYNRFAKKATGMQQIPHYEFWYGVFDWVKDMTLILGGYLFGFLQSARSRISLRGNSSGSQQYHGLGNDEEHAFIDDDDEE</sequence>
<keyword evidence="7" id="KW-1015">Disulfide bond</keyword>
<feature type="transmembrane region" description="Helical" evidence="9">
    <location>
        <begin position="145"/>
        <end position="168"/>
    </location>
</feature>
<keyword evidence="5 9" id="KW-1133">Transmembrane helix</keyword>
<keyword evidence="12" id="KW-1185">Reference proteome</keyword>
<evidence type="ECO:0000256" key="9">
    <source>
        <dbReference type="SAM" id="Phobius"/>
    </source>
</evidence>
<dbReference type="PANTHER" id="PTHR15071:SF0">
    <property type="entry name" value="MANNOSE 6-PHOSPHATE RECEPTOR-LIKE PROTEIN 1"/>
    <property type="match status" value="1"/>
</dbReference>
<keyword evidence="3 9" id="KW-0812">Transmembrane</keyword>
<evidence type="ECO:0000256" key="7">
    <source>
        <dbReference type="ARBA" id="ARBA00023157"/>
    </source>
</evidence>
<dbReference type="AlphaFoldDB" id="A0A8H7UGU7"/>
<feature type="domain" description="MRH" evidence="10">
    <location>
        <begin position="4"/>
        <end position="137"/>
    </location>
</feature>
<proteinExistence type="predicted"/>
<dbReference type="PROSITE" id="PS51914">
    <property type="entry name" value="MRH"/>
    <property type="match status" value="1"/>
</dbReference>
<evidence type="ECO:0000256" key="4">
    <source>
        <dbReference type="ARBA" id="ARBA00022729"/>
    </source>
</evidence>
<comment type="caution">
    <text evidence="11">The sequence shown here is derived from an EMBL/GenBank/DDBJ whole genome shotgun (WGS) entry which is preliminary data.</text>
</comment>
<name>A0A8H7UGU7_9FUNG</name>
<evidence type="ECO:0000256" key="8">
    <source>
        <dbReference type="ARBA" id="ARBA00023180"/>
    </source>
</evidence>
<evidence type="ECO:0000259" key="10">
    <source>
        <dbReference type="PROSITE" id="PS51914"/>
    </source>
</evidence>
<comment type="subcellular location">
    <subcellularLocation>
        <location evidence="1">Endomembrane system</location>
    </subcellularLocation>
</comment>
<dbReference type="GO" id="GO:0007034">
    <property type="term" value="P:vacuolar transport"/>
    <property type="evidence" value="ECO:0007669"/>
    <property type="project" value="TreeGrafter"/>
</dbReference>
<evidence type="ECO:0000256" key="2">
    <source>
        <dbReference type="ARBA" id="ARBA00022448"/>
    </source>
</evidence>
<dbReference type="InterPro" id="IPR028927">
    <property type="entry name" value="Man-6-P_rcpt"/>
</dbReference>
<dbReference type="InterPro" id="IPR009011">
    <property type="entry name" value="Man6P_isomerase_rcpt-bd_dom_sf"/>
</dbReference>
<dbReference type="OrthoDB" id="4504960at2759"/>
<evidence type="ECO:0000256" key="5">
    <source>
        <dbReference type="ARBA" id="ARBA00022989"/>
    </source>
</evidence>
<keyword evidence="4" id="KW-0732">Signal</keyword>
<accession>A0A8H7UGU7</accession>
<evidence type="ECO:0000256" key="6">
    <source>
        <dbReference type="ARBA" id="ARBA00023136"/>
    </source>
</evidence>
<dbReference type="Gene3D" id="2.70.130.10">
    <property type="entry name" value="Mannose-6-phosphate receptor binding domain"/>
    <property type="match status" value="1"/>
</dbReference>
<dbReference type="GO" id="GO:0010008">
    <property type="term" value="C:endosome membrane"/>
    <property type="evidence" value="ECO:0007669"/>
    <property type="project" value="UniProtKB-SubCell"/>
</dbReference>